<dbReference type="Pfam" id="PF15463">
    <property type="entry name" value="ECM11"/>
    <property type="match status" value="1"/>
</dbReference>
<sequence>MSALSQFIRSRNPDDSTDQWITPHPDKPTTAQKTRHGHEPNGHHVYETDTGSFDATRSSTIYQDHAASDGFQDEEEYGQHDEQALSIHQENGPHVDGAELDALMSQMHQNMKHPGHVSPSSYPPTTSGEPDLDEDSGDDIEVEHSRAQRQVEQPHDLYTTKMLQRQDISTPLVIHSQSSRIQQARDQFKVATRPTISQKDVQHQKKSQGKIQAVSQSAAKHVREPFQATPQTATTHQLSARVLNSAHQQSAHAQIIPARHHQQHAIEADRRRQQYTRQADHQNQYHDECNHQQHYDIDESPKDNYEQNTHSEEALDYNLEDLYAKDFVELQDEPFDGPPHGDLHDTPSDFSKSLSERLAAVAKLDVHRQKELFASLKLEQWEEAGDWFQERFSEVFGKLKAARKTRREIASQFEQRIAHRQQALTKKRKITDDALSDMKKSGSLVLESTPRKKQKSTE</sequence>
<protein>
    <recommendedName>
        <fullName evidence="2">Extracellular mutant protein 11 C-terminal domain-containing protein</fullName>
    </recommendedName>
</protein>
<comment type="caution">
    <text evidence="3">The sequence shown here is derived from an EMBL/GenBank/DDBJ whole genome shotgun (WGS) entry which is preliminary data.</text>
</comment>
<gene>
    <name evidence="3" type="ORF">QM012_006504</name>
</gene>
<dbReference type="PANTHER" id="PTHR28244:SF1">
    <property type="entry name" value="RNA POLYMERASE I-SPECIFIC TRANSCRIPTION INITIATION FACTOR RRN11"/>
    <property type="match status" value="1"/>
</dbReference>
<dbReference type="EMBL" id="JASGXD010000004">
    <property type="protein sequence ID" value="KAK6006094.1"/>
    <property type="molecule type" value="Genomic_DNA"/>
</dbReference>
<feature type="compositionally biased region" description="Polar residues" evidence="1">
    <location>
        <begin position="49"/>
        <end position="62"/>
    </location>
</feature>
<accession>A0ABR0TNS4</accession>
<dbReference type="InterPro" id="IPR053029">
    <property type="entry name" value="RNA_pol_I-specific_init_factor"/>
</dbReference>
<feature type="region of interest" description="Disordered" evidence="1">
    <location>
        <begin position="243"/>
        <end position="284"/>
    </location>
</feature>
<evidence type="ECO:0000313" key="3">
    <source>
        <dbReference type="EMBL" id="KAK6006094.1"/>
    </source>
</evidence>
<evidence type="ECO:0000259" key="2">
    <source>
        <dbReference type="Pfam" id="PF15463"/>
    </source>
</evidence>
<dbReference type="PANTHER" id="PTHR28244">
    <property type="entry name" value="RNA POLYMERASE I-SPECIFIC TRANSCRIPTION INITIATION FACTOR RRN11"/>
    <property type="match status" value="1"/>
</dbReference>
<proteinExistence type="predicted"/>
<dbReference type="InterPro" id="IPR029178">
    <property type="entry name" value="Ecm11_C"/>
</dbReference>
<feature type="compositionally biased region" description="Polar residues" evidence="1">
    <location>
        <begin position="118"/>
        <end position="128"/>
    </location>
</feature>
<reference evidence="3 4" key="1">
    <citation type="submission" date="2023-11" db="EMBL/GenBank/DDBJ databases">
        <title>Draft genome sequence and annotation of the polyextremotolerant black yeast-like fungus Aureobasidium pullulans NRRL 62042.</title>
        <authorList>
            <person name="Dielentheis-Frenken M.R.E."/>
            <person name="Wibberg D."/>
            <person name="Blank L.M."/>
            <person name="Tiso T."/>
        </authorList>
    </citation>
    <scope>NUCLEOTIDE SEQUENCE [LARGE SCALE GENOMIC DNA]</scope>
    <source>
        <strain evidence="3 4">NRRL 62042</strain>
    </source>
</reference>
<dbReference type="Proteomes" id="UP001341245">
    <property type="component" value="Unassembled WGS sequence"/>
</dbReference>
<evidence type="ECO:0000313" key="4">
    <source>
        <dbReference type="Proteomes" id="UP001341245"/>
    </source>
</evidence>
<name>A0ABR0TNS4_AURPU</name>
<feature type="domain" description="Extracellular mutant protein 11 C-terminal" evidence="2">
    <location>
        <begin position="316"/>
        <end position="446"/>
    </location>
</feature>
<feature type="region of interest" description="Disordered" evidence="1">
    <location>
        <begin position="331"/>
        <end position="350"/>
    </location>
</feature>
<keyword evidence="4" id="KW-1185">Reference proteome</keyword>
<feature type="compositionally biased region" description="Acidic residues" evidence="1">
    <location>
        <begin position="130"/>
        <end position="141"/>
    </location>
</feature>
<feature type="compositionally biased region" description="Basic and acidic residues" evidence="1">
    <location>
        <begin position="37"/>
        <end position="47"/>
    </location>
</feature>
<organism evidence="3 4">
    <name type="scientific">Aureobasidium pullulans</name>
    <name type="common">Black yeast</name>
    <name type="synonym">Pullularia pullulans</name>
    <dbReference type="NCBI Taxonomy" id="5580"/>
    <lineage>
        <taxon>Eukaryota</taxon>
        <taxon>Fungi</taxon>
        <taxon>Dikarya</taxon>
        <taxon>Ascomycota</taxon>
        <taxon>Pezizomycotina</taxon>
        <taxon>Dothideomycetes</taxon>
        <taxon>Dothideomycetidae</taxon>
        <taxon>Dothideales</taxon>
        <taxon>Saccotheciaceae</taxon>
        <taxon>Aureobasidium</taxon>
    </lineage>
</organism>
<evidence type="ECO:0000256" key="1">
    <source>
        <dbReference type="SAM" id="MobiDB-lite"/>
    </source>
</evidence>
<feature type="region of interest" description="Disordered" evidence="1">
    <location>
        <begin position="1"/>
        <end position="150"/>
    </location>
</feature>
<feature type="compositionally biased region" description="Basic and acidic residues" evidence="1">
    <location>
        <begin position="264"/>
        <end position="284"/>
    </location>
</feature>